<name>A0A552Q1J6_9CHRO</name>
<dbReference type="Proteomes" id="UP000317165">
    <property type="component" value="Unassembled WGS sequence"/>
</dbReference>
<evidence type="ECO:0000313" key="3">
    <source>
        <dbReference type="Proteomes" id="UP000317165"/>
    </source>
</evidence>
<reference evidence="2 3" key="1">
    <citation type="submission" date="2019-01" db="EMBL/GenBank/DDBJ databases">
        <title>Coherence of Microcystis species and biogeography revealed through population genomics.</title>
        <authorList>
            <person name="Perez-Carrascal O.M."/>
            <person name="Terrat Y."/>
            <person name="Giani A."/>
            <person name="Fortin N."/>
            <person name="Tromas N."/>
            <person name="Shapiro B.J."/>
        </authorList>
    </citation>
    <scope>NUCLEOTIDE SEQUENCE [LARGE SCALE GENOMIC DNA]</scope>
    <source>
        <strain evidence="2">Mp_MB_F_20051200_S9</strain>
    </source>
</reference>
<accession>A0A552Q1J6</accession>
<dbReference type="AlphaFoldDB" id="A0A552Q1J6"/>
<evidence type="ECO:0000313" key="2">
    <source>
        <dbReference type="EMBL" id="TRV63087.1"/>
    </source>
</evidence>
<feature type="region of interest" description="Disordered" evidence="1">
    <location>
        <begin position="1"/>
        <end position="34"/>
    </location>
</feature>
<dbReference type="EMBL" id="SFAC01000113">
    <property type="protein sequence ID" value="TRV63087.1"/>
    <property type="molecule type" value="Genomic_DNA"/>
</dbReference>
<feature type="compositionally biased region" description="Basic and acidic residues" evidence="1">
    <location>
        <begin position="10"/>
        <end position="19"/>
    </location>
</feature>
<proteinExistence type="predicted"/>
<comment type="caution">
    <text evidence="2">The sequence shown here is derived from an EMBL/GenBank/DDBJ whole genome shotgun (WGS) entry which is preliminary data.</text>
</comment>
<protein>
    <recommendedName>
        <fullName evidence="4">Chromosome partition protein Smc</fullName>
    </recommendedName>
</protein>
<evidence type="ECO:0000256" key="1">
    <source>
        <dbReference type="SAM" id="MobiDB-lite"/>
    </source>
</evidence>
<gene>
    <name evidence="2" type="ORF">EWV53_09165</name>
</gene>
<sequence length="193" mass="21805">MTKGNLNDLIRTEANKEVESQPSPSPKRAKETNATLQAKINDLTTELEKTEKNQQSLQEKVISLEKELKEQQQSEQLESVLSEKTTLVAQLSSQLSQSQTELTEKKQLIEKLSSQLSQSQTELTEKKQLIEKLYNQIKTLENSPTSTPEPSPITKLVPKKPSLYNFEMATLARYIAPTPTPTELTDSEIGWFD</sequence>
<evidence type="ECO:0008006" key="4">
    <source>
        <dbReference type="Google" id="ProtNLM"/>
    </source>
</evidence>
<organism evidence="2 3">
    <name type="scientific">Microcystis panniformis Mp_MB_F_20051200_S9</name>
    <dbReference type="NCBI Taxonomy" id="2486223"/>
    <lineage>
        <taxon>Bacteria</taxon>
        <taxon>Bacillati</taxon>
        <taxon>Cyanobacteriota</taxon>
        <taxon>Cyanophyceae</taxon>
        <taxon>Oscillatoriophycideae</taxon>
        <taxon>Chroococcales</taxon>
        <taxon>Microcystaceae</taxon>
        <taxon>Microcystis</taxon>
    </lineage>
</organism>